<sequence>MASNSNSTIHVACCFDRNYELPFIVLANSIRRASSRHVVLHALHEGPLDLAPRELRDAPGLTVNFIDVTDRYGRFNTHGPQTTVTYARLSLPDILEGVERVLYLDTDMLVMRDIAPLYFSDLGECALGAVIDYGLLIRLLRDEPLPVEGATTLICDYLRDTIRLSNPHRYFNAGALLIDLEKFRSLGIAQRAREALSNELSRAIFNDQDALNFAVAGAFVELDPRWNAIQDILFKEVHQRLPAEIEAVVDLYKEPWIMHYAGVKPWRSNILPGPWERQFWQAAQEANVEWPLLWAFWRAIPYLRPYQIDSYLWEARNRGPQIGTATVLMWAMKHFMRR</sequence>
<accession>A0ABU7XL94</accession>
<evidence type="ECO:0000256" key="3">
    <source>
        <dbReference type="ARBA" id="ARBA00022723"/>
    </source>
</evidence>
<evidence type="ECO:0000313" key="5">
    <source>
        <dbReference type="Proteomes" id="UP001350748"/>
    </source>
</evidence>
<keyword evidence="2 4" id="KW-0808">Transferase</keyword>
<dbReference type="InterPro" id="IPR050748">
    <property type="entry name" value="Glycosyltrans_8_dom-fam"/>
</dbReference>
<comment type="caution">
    <text evidence="4">The sequence shown here is derived from an EMBL/GenBank/DDBJ whole genome shotgun (WGS) entry which is preliminary data.</text>
</comment>
<reference evidence="4 5" key="1">
    <citation type="submission" date="2024-02" db="EMBL/GenBank/DDBJ databases">
        <authorList>
            <person name="Grouzdev D."/>
        </authorList>
    </citation>
    <scope>NUCLEOTIDE SEQUENCE [LARGE SCALE GENOMIC DNA]</scope>
    <source>
        <strain evidence="4 5">9N</strain>
    </source>
</reference>
<dbReference type="InterPro" id="IPR029044">
    <property type="entry name" value="Nucleotide-diphossugar_trans"/>
</dbReference>
<dbReference type="PANTHER" id="PTHR13778:SF47">
    <property type="entry name" value="LIPOPOLYSACCHARIDE 1,3-GALACTOSYLTRANSFERASE"/>
    <property type="match status" value="1"/>
</dbReference>
<keyword evidence="3" id="KW-0479">Metal-binding</keyword>
<evidence type="ECO:0000313" key="4">
    <source>
        <dbReference type="EMBL" id="MEF3367298.1"/>
    </source>
</evidence>
<dbReference type="RefSeq" id="WP_332082346.1">
    <property type="nucleotide sequence ID" value="NZ_JAZHYN010000037.1"/>
</dbReference>
<dbReference type="Proteomes" id="UP001350748">
    <property type="component" value="Unassembled WGS sequence"/>
</dbReference>
<proteinExistence type="predicted"/>
<protein>
    <submittedName>
        <fullName evidence="4">Glycosyltransferase family 8 protein</fullName>
        <ecNumber evidence="4">2.-.-.-</ecNumber>
    </submittedName>
</protein>
<name>A0ABU7XL94_9HYPH</name>
<dbReference type="SUPFAM" id="SSF53448">
    <property type="entry name" value="Nucleotide-diphospho-sugar transferases"/>
    <property type="match status" value="1"/>
</dbReference>
<dbReference type="Pfam" id="PF01501">
    <property type="entry name" value="Glyco_transf_8"/>
    <property type="match status" value="1"/>
</dbReference>
<dbReference type="Gene3D" id="3.90.550.10">
    <property type="entry name" value="Spore Coat Polysaccharide Biosynthesis Protein SpsA, Chain A"/>
    <property type="match status" value="1"/>
</dbReference>
<dbReference type="EMBL" id="JAZHYN010000037">
    <property type="protein sequence ID" value="MEF3367298.1"/>
    <property type="molecule type" value="Genomic_DNA"/>
</dbReference>
<keyword evidence="5" id="KW-1185">Reference proteome</keyword>
<dbReference type="InterPro" id="IPR002495">
    <property type="entry name" value="Glyco_trans_8"/>
</dbReference>
<evidence type="ECO:0000256" key="2">
    <source>
        <dbReference type="ARBA" id="ARBA00022679"/>
    </source>
</evidence>
<dbReference type="CDD" id="cd04194">
    <property type="entry name" value="GT8_A4GalT_like"/>
    <property type="match status" value="1"/>
</dbReference>
<dbReference type="GO" id="GO:0016740">
    <property type="term" value="F:transferase activity"/>
    <property type="evidence" value="ECO:0007669"/>
    <property type="project" value="UniProtKB-KW"/>
</dbReference>
<organism evidence="4 5">
    <name type="scientific">Methylocystis borbori</name>
    <dbReference type="NCBI Taxonomy" id="3118750"/>
    <lineage>
        <taxon>Bacteria</taxon>
        <taxon>Pseudomonadati</taxon>
        <taxon>Pseudomonadota</taxon>
        <taxon>Alphaproteobacteria</taxon>
        <taxon>Hyphomicrobiales</taxon>
        <taxon>Methylocystaceae</taxon>
        <taxon>Methylocystis</taxon>
    </lineage>
</organism>
<keyword evidence="1" id="KW-0328">Glycosyltransferase</keyword>
<dbReference type="PANTHER" id="PTHR13778">
    <property type="entry name" value="GLYCOSYLTRANSFERASE 8 DOMAIN-CONTAINING PROTEIN"/>
    <property type="match status" value="1"/>
</dbReference>
<gene>
    <name evidence="4" type="ORF">V3H18_12210</name>
</gene>
<evidence type="ECO:0000256" key="1">
    <source>
        <dbReference type="ARBA" id="ARBA00022676"/>
    </source>
</evidence>
<dbReference type="EC" id="2.-.-.-" evidence="4"/>